<reference evidence="8 9" key="1">
    <citation type="submission" date="2020-05" db="EMBL/GenBank/DDBJ databases">
        <title>Distinct polysaccharide utilization as determinants for interspecies competition between intestinal Prevotella spp.</title>
        <authorList>
            <person name="Galvez E.J.C."/>
            <person name="Iljazovic A."/>
            <person name="Strowig T."/>
        </authorList>
    </citation>
    <scope>NUCLEOTIDE SEQUENCE [LARGE SCALE GENOMIC DNA]</scope>
    <source>
        <strain evidence="8 9">PCHR</strain>
    </source>
</reference>
<protein>
    <submittedName>
        <fullName evidence="8">Lipopolysaccharide biosynthesis protein</fullName>
    </submittedName>
</protein>
<feature type="transmembrane region" description="Helical" evidence="7">
    <location>
        <begin position="438"/>
        <end position="456"/>
    </location>
</feature>
<keyword evidence="4 7" id="KW-0812">Transmembrane</keyword>
<dbReference type="CDD" id="cd13127">
    <property type="entry name" value="MATE_tuaB_like"/>
    <property type="match status" value="1"/>
</dbReference>
<evidence type="ECO:0000256" key="4">
    <source>
        <dbReference type="ARBA" id="ARBA00022692"/>
    </source>
</evidence>
<evidence type="ECO:0000256" key="5">
    <source>
        <dbReference type="ARBA" id="ARBA00022989"/>
    </source>
</evidence>
<dbReference type="InterPro" id="IPR050833">
    <property type="entry name" value="Poly_Biosynth_Transport"/>
</dbReference>
<feature type="transmembrane region" description="Helical" evidence="7">
    <location>
        <begin position="148"/>
        <end position="168"/>
    </location>
</feature>
<name>A0ABX2B137_9BACT</name>
<dbReference type="PANTHER" id="PTHR30250">
    <property type="entry name" value="PST FAMILY PREDICTED COLANIC ACID TRANSPORTER"/>
    <property type="match status" value="1"/>
</dbReference>
<dbReference type="RefSeq" id="WP_172344672.1">
    <property type="nucleotide sequence ID" value="NZ_CASYYZ010000020.1"/>
</dbReference>
<comment type="similarity">
    <text evidence="2">Belongs to the polysaccharide synthase family.</text>
</comment>
<feature type="transmembrane region" description="Helical" evidence="7">
    <location>
        <begin position="324"/>
        <end position="342"/>
    </location>
</feature>
<proteinExistence type="inferred from homology"/>
<keyword evidence="3" id="KW-1003">Cell membrane</keyword>
<dbReference type="PANTHER" id="PTHR30250:SF10">
    <property type="entry name" value="LIPOPOLYSACCHARIDE BIOSYNTHESIS PROTEIN WZXC"/>
    <property type="match status" value="1"/>
</dbReference>
<feature type="transmembrane region" description="Helical" evidence="7">
    <location>
        <begin position="379"/>
        <end position="399"/>
    </location>
</feature>
<feature type="transmembrane region" description="Helical" evidence="7">
    <location>
        <begin position="42"/>
        <end position="60"/>
    </location>
</feature>
<evidence type="ECO:0000313" key="9">
    <source>
        <dbReference type="Proteomes" id="UP000820977"/>
    </source>
</evidence>
<gene>
    <name evidence="8" type="ORF">HPS54_06570</name>
</gene>
<evidence type="ECO:0000256" key="2">
    <source>
        <dbReference type="ARBA" id="ARBA00007430"/>
    </source>
</evidence>
<comment type="caution">
    <text evidence="8">The sequence shown here is derived from an EMBL/GenBank/DDBJ whole genome shotgun (WGS) entry which is preliminary data.</text>
</comment>
<sequence length="478" mass="53642">MDNLKEKTAQGLFWSAINSGVTQVLNLVIGIFLARLLSPEDYGIVGVLTIFTVIAGNLQSSGFTQGLINLKHPEPNDYNSVFWFNILASLTIYAVLFFCAPLIAMFFHRPELTELSRFVFLGFVISAFGIAQNAYMTKKMMNRRLATVSLAALAVSGTAGIAIAFSGYRYWSLAWQQIIYISVLNAGRYFYSDWRPSLHIDFTPVKKMFGFSVKILATNIINTIGNNILTLVFGRLFPMKAVGNFTQAYKWDTMANSVVSGALSQVSQTVLVSAADSGDRERRVFRKMMRFTAFLSFPVMFGLALVAEEFIVLTISDKWLDSVVLLRILCISGAFMPFYTLYQNLAISSGRSDIYMWLNIVQIVLQIGVILLFHPYGMTAMVVVYTAFFIMWLAVWQAYARKFIKLGFTDTLRDIMPFMIAAAATMGATFFITKNIGSYAVVLPLRIFIAVALYAGTMKLTKCEMFDECLAFLSRKRK</sequence>
<keyword evidence="6 7" id="KW-0472">Membrane</keyword>
<dbReference type="Proteomes" id="UP000820977">
    <property type="component" value="Unassembled WGS sequence"/>
</dbReference>
<feature type="transmembrane region" description="Helical" evidence="7">
    <location>
        <begin position="411"/>
        <end position="432"/>
    </location>
</feature>
<dbReference type="EMBL" id="JABKKJ010000008">
    <property type="protein sequence ID" value="NPE25182.1"/>
    <property type="molecule type" value="Genomic_DNA"/>
</dbReference>
<feature type="transmembrane region" description="Helical" evidence="7">
    <location>
        <begin position="291"/>
        <end position="312"/>
    </location>
</feature>
<accession>A0ABX2B137</accession>
<feature type="transmembrane region" description="Helical" evidence="7">
    <location>
        <begin position="81"/>
        <end position="106"/>
    </location>
</feature>
<feature type="transmembrane region" description="Helical" evidence="7">
    <location>
        <begin position="354"/>
        <end position="373"/>
    </location>
</feature>
<evidence type="ECO:0000256" key="6">
    <source>
        <dbReference type="ARBA" id="ARBA00023136"/>
    </source>
</evidence>
<feature type="transmembrane region" description="Helical" evidence="7">
    <location>
        <begin position="118"/>
        <end position="136"/>
    </location>
</feature>
<dbReference type="Pfam" id="PF13440">
    <property type="entry name" value="Polysacc_synt_3"/>
    <property type="match status" value="1"/>
</dbReference>
<organism evidence="8 9">
    <name type="scientific">Xylanibacter caecicola</name>
    <dbReference type="NCBI Taxonomy" id="2736294"/>
    <lineage>
        <taxon>Bacteria</taxon>
        <taxon>Pseudomonadati</taxon>
        <taxon>Bacteroidota</taxon>
        <taxon>Bacteroidia</taxon>
        <taxon>Bacteroidales</taxon>
        <taxon>Prevotellaceae</taxon>
        <taxon>Xylanibacter</taxon>
    </lineage>
</organism>
<evidence type="ECO:0000256" key="1">
    <source>
        <dbReference type="ARBA" id="ARBA00004651"/>
    </source>
</evidence>
<evidence type="ECO:0000256" key="3">
    <source>
        <dbReference type="ARBA" id="ARBA00022475"/>
    </source>
</evidence>
<evidence type="ECO:0000256" key="7">
    <source>
        <dbReference type="SAM" id="Phobius"/>
    </source>
</evidence>
<keyword evidence="9" id="KW-1185">Reference proteome</keyword>
<keyword evidence="5 7" id="KW-1133">Transmembrane helix</keyword>
<comment type="subcellular location">
    <subcellularLocation>
        <location evidence="1">Cell membrane</location>
        <topology evidence="1">Multi-pass membrane protein</topology>
    </subcellularLocation>
</comment>
<evidence type="ECO:0000313" key="8">
    <source>
        <dbReference type="EMBL" id="NPE25182.1"/>
    </source>
</evidence>
<feature type="transmembrane region" description="Helical" evidence="7">
    <location>
        <begin position="12"/>
        <end position="36"/>
    </location>
</feature>